<gene>
    <name evidence="2" type="ORF">NTG6680_3099</name>
</gene>
<keyword evidence="3" id="KW-1185">Reference proteome</keyword>
<name>A0ABN8AV54_9PROT</name>
<protein>
    <submittedName>
        <fullName evidence="2">Uncharacterized protein</fullName>
    </submittedName>
</protein>
<dbReference type="EMBL" id="OU912926">
    <property type="protein sequence ID" value="CAG9934348.1"/>
    <property type="molecule type" value="Genomic_DNA"/>
</dbReference>
<organism evidence="2 3">
    <name type="scientific">Candidatus Nitrotoga arctica</name>
    <dbReference type="NCBI Taxonomy" id="453162"/>
    <lineage>
        <taxon>Bacteria</taxon>
        <taxon>Pseudomonadati</taxon>
        <taxon>Pseudomonadota</taxon>
        <taxon>Betaproteobacteria</taxon>
        <taxon>Nitrosomonadales</taxon>
        <taxon>Gallionellaceae</taxon>
        <taxon>Candidatus Nitrotoga</taxon>
    </lineage>
</organism>
<sequence length="23" mass="2754">MTQLLVQDMHTRNQQVGKVIEER</sequence>
<feature type="region of interest" description="Disordered" evidence="1">
    <location>
        <begin position="1"/>
        <end position="23"/>
    </location>
</feature>
<evidence type="ECO:0000313" key="2">
    <source>
        <dbReference type="EMBL" id="CAG9934348.1"/>
    </source>
</evidence>
<evidence type="ECO:0000256" key="1">
    <source>
        <dbReference type="SAM" id="MobiDB-lite"/>
    </source>
</evidence>
<accession>A0ABN8AV54</accession>
<dbReference type="Proteomes" id="UP000839052">
    <property type="component" value="Chromosome"/>
</dbReference>
<reference evidence="2 3" key="1">
    <citation type="submission" date="2021-10" db="EMBL/GenBank/DDBJ databases">
        <authorList>
            <person name="Koch H."/>
        </authorList>
    </citation>
    <scope>NUCLEOTIDE SEQUENCE [LARGE SCALE GENOMIC DNA]</scope>
    <source>
        <strain evidence="2">6680</strain>
    </source>
</reference>
<proteinExistence type="predicted"/>
<evidence type="ECO:0000313" key="3">
    <source>
        <dbReference type="Proteomes" id="UP000839052"/>
    </source>
</evidence>